<dbReference type="Proteomes" id="UP001480595">
    <property type="component" value="Unassembled WGS sequence"/>
</dbReference>
<name>A0ABR1VG03_9PEZI</name>
<evidence type="ECO:0000313" key="3">
    <source>
        <dbReference type="EMBL" id="KAK8069817.1"/>
    </source>
</evidence>
<sequence length="310" mass="31933">MDFPEWAELAPCAASAVSYNVILLAPCVCNKNQNSLRVSQAINTSPKSSCSAHTADVSSAQALFAAYCGLNNGASSFPAPPNPPGDIRTYDLCPPEPKALASFACIKDGMPGPVSAVITSSANYSSDKTASADISSALSVWDIYCSAAKGLTAPAGITESVEQTTPVARTGSANGGGSGPQPTGSNGAAAGSGKGAKSNVTVIAGAVVGVVLGLGAIGAVLFYFMWRRRHAQGGNQEEVTQNLTTAPDNGSGKPELDSTALAVMPALLLVQAITYHPSRNCRQRRCVPQYPKRMGKHFMKPLVSSREKAT</sequence>
<dbReference type="EMBL" id="JAQQWL010000006">
    <property type="protein sequence ID" value="KAK8069817.1"/>
    <property type="molecule type" value="Genomic_DNA"/>
</dbReference>
<keyword evidence="2" id="KW-1133">Transmembrane helix</keyword>
<gene>
    <name evidence="3" type="ORF">PG994_006433</name>
</gene>
<proteinExistence type="predicted"/>
<protein>
    <submittedName>
        <fullName evidence="3">Uncharacterized protein</fullName>
    </submittedName>
</protein>
<comment type="caution">
    <text evidence="3">The sequence shown here is derived from an EMBL/GenBank/DDBJ whole genome shotgun (WGS) entry which is preliminary data.</text>
</comment>
<reference evidence="3 4" key="1">
    <citation type="submission" date="2023-01" db="EMBL/GenBank/DDBJ databases">
        <title>Analysis of 21 Apiospora genomes using comparative genomics revels a genus with tremendous synthesis potential of carbohydrate active enzymes and secondary metabolites.</title>
        <authorList>
            <person name="Sorensen T."/>
        </authorList>
    </citation>
    <scope>NUCLEOTIDE SEQUENCE [LARGE SCALE GENOMIC DNA]</scope>
    <source>
        <strain evidence="3 4">CBS 135458</strain>
    </source>
</reference>
<dbReference type="RefSeq" id="XP_066717111.1">
    <property type="nucleotide sequence ID" value="XM_066857842.1"/>
</dbReference>
<accession>A0ABR1VG03</accession>
<feature type="compositionally biased region" description="Polar residues" evidence="1">
    <location>
        <begin position="234"/>
        <end position="248"/>
    </location>
</feature>
<dbReference type="GeneID" id="92090905"/>
<evidence type="ECO:0000313" key="4">
    <source>
        <dbReference type="Proteomes" id="UP001480595"/>
    </source>
</evidence>
<feature type="transmembrane region" description="Helical" evidence="2">
    <location>
        <begin position="202"/>
        <end position="226"/>
    </location>
</feature>
<keyword evidence="2" id="KW-0812">Transmembrane</keyword>
<evidence type="ECO:0000256" key="1">
    <source>
        <dbReference type="SAM" id="MobiDB-lite"/>
    </source>
</evidence>
<keyword evidence="2" id="KW-0472">Membrane</keyword>
<keyword evidence="4" id="KW-1185">Reference proteome</keyword>
<feature type="region of interest" description="Disordered" evidence="1">
    <location>
        <begin position="234"/>
        <end position="255"/>
    </location>
</feature>
<evidence type="ECO:0000256" key="2">
    <source>
        <dbReference type="SAM" id="Phobius"/>
    </source>
</evidence>
<feature type="region of interest" description="Disordered" evidence="1">
    <location>
        <begin position="167"/>
        <end position="192"/>
    </location>
</feature>
<organism evidence="3 4">
    <name type="scientific">Apiospora phragmitis</name>
    <dbReference type="NCBI Taxonomy" id="2905665"/>
    <lineage>
        <taxon>Eukaryota</taxon>
        <taxon>Fungi</taxon>
        <taxon>Dikarya</taxon>
        <taxon>Ascomycota</taxon>
        <taxon>Pezizomycotina</taxon>
        <taxon>Sordariomycetes</taxon>
        <taxon>Xylariomycetidae</taxon>
        <taxon>Amphisphaeriales</taxon>
        <taxon>Apiosporaceae</taxon>
        <taxon>Apiospora</taxon>
    </lineage>
</organism>